<keyword evidence="3" id="KW-1185">Reference proteome</keyword>
<evidence type="ECO:0000313" key="2">
    <source>
        <dbReference type="EMBL" id="KAK4766362.1"/>
    </source>
</evidence>
<feature type="region of interest" description="Disordered" evidence="1">
    <location>
        <begin position="87"/>
        <end position="108"/>
    </location>
</feature>
<accession>A0AAN7KHG5</accession>
<dbReference type="EMBL" id="JAXIOK010000007">
    <property type="protein sequence ID" value="KAK4766362.1"/>
    <property type="molecule type" value="Genomic_DNA"/>
</dbReference>
<name>A0AAN7KHG5_9MYRT</name>
<organism evidence="2 3">
    <name type="scientific">Trapa incisa</name>
    <dbReference type="NCBI Taxonomy" id="236973"/>
    <lineage>
        <taxon>Eukaryota</taxon>
        <taxon>Viridiplantae</taxon>
        <taxon>Streptophyta</taxon>
        <taxon>Embryophyta</taxon>
        <taxon>Tracheophyta</taxon>
        <taxon>Spermatophyta</taxon>
        <taxon>Magnoliopsida</taxon>
        <taxon>eudicotyledons</taxon>
        <taxon>Gunneridae</taxon>
        <taxon>Pentapetalae</taxon>
        <taxon>rosids</taxon>
        <taxon>malvids</taxon>
        <taxon>Myrtales</taxon>
        <taxon>Lythraceae</taxon>
        <taxon>Trapa</taxon>
    </lineage>
</organism>
<evidence type="ECO:0000256" key="1">
    <source>
        <dbReference type="SAM" id="MobiDB-lite"/>
    </source>
</evidence>
<protein>
    <submittedName>
        <fullName evidence="2">Uncharacterized protein</fullName>
    </submittedName>
</protein>
<comment type="caution">
    <text evidence="2">The sequence shown here is derived from an EMBL/GenBank/DDBJ whole genome shotgun (WGS) entry which is preliminary data.</text>
</comment>
<sequence>MPCFINQCGIQSASLNFFILCSSSSVTPDNTSLNDSFLLGKQPPTRSGPQPRHFLASFHLCLDNTTMLHSGLVHDVAGTLRMTLSGAPPLSSSTTSSRAVGRHDSSGDEQCIARRSSCWKWSSEAAGSGTLGSRMSVALRLSVRELAQSRMEAGSFDTSMGFLPLRISRTSTPKLNMSFLVLSLLAQV</sequence>
<evidence type="ECO:0000313" key="3">
    <source>
        <dbReference type="Proteomes" id="UP001345219"/>
    </source>
</evidence>
<proteinExistence type="predicted"/>
<gene>
    <name evidence="2" type="ORF">SAY87_008004</name>
</gene>
<dbReference type="Proteomes" id="UP001345219">
    <property type="component" value="Chromosome 7"/>
</dbReference>
<dbReference type="AlphaFoldDB" id="A0AAN7KHG5"/>
<reference evidence="2 3" key="1">
    <citation type="journal article" date="2023" name="Hortic Res">
        <title>Pangenome of water caltrop reveals structural variations and asymmetric subgenome divergence after allopolyploidization.</title>
        <authorList>
            <person name="Zhang X."/>
            <person name="Chen Y."/>
            <person name="Wang L."/>
            <person name="Yuan Y."/>
            <person name="Fang M."/>
            <person name="Shi L."/>
            <person name="Lu R."/>
            <person name="Comes H.P."/>
            <person name="Ma Y."/>
            <person name="Chen Y."/>
            <person name="Huang G."/>
            <person name="Zhou Y."/>
            <person name="Zheng Z."/>
            <person name="Qiu Y."/>
        </authorList>
    </citation>
    <scope>NUCLEOTIDE SEQUENCE [LARGE SCALE GENOMIC DNA]</scope>
    <source>
        <tissue evidence="2">Roots</tissue>
    </source>
</reference>